<evidence type="ECO:0000313" key="1">
    <source>
        <dbReference type="EMBL" id="TNN87416.1"/>
    </source>
</evidence>
<accession>A0A4Z2JB49</accession>
<reference evidence="1 2" key="1">
    <citation type="submission" date="2019-03" db="EMBL/GenBank/DDBJ databases">
        <title>First draft genome of Liparis tanakae, snailfish: a comprehensive survey of snailfish specific genes.</title>
        <authorList>
            <person name="Kim W."/>
            <person name="Song I."/>
            <person name="Jeong J.-H."/>
            <person name="Kim D."/>
            <person name="Kim S."/>
            <person name="Ryu S."/>
            <person name="Song J.Y."/>
            <person name="Lee S.K."/>
        </authorList>
    </citation>
    <scope>NUCLEOTIDE SEQUENCE [LARGE SCALE GENOMIC DNA]</scope>
    <source>
        <tissue evidence="1">Muscle</tissue>
    </source>
</reference>
<name>A0A4Z2JB49_9TELE</name>
<dbReference type="AlphaFoldDB" id="A0A4Z2JB49"/>
<dbReference type="Proteomes" id="UP000314294">
    <property type="component" value="Unassembled WGS sequence"/>
</dbReference>
<gene>
    <name evidence="1" type="ORF">EYF80_002617</name>
</gene>
<evidence type="ECO:0000313" key="2">
    <source>
        <dbReference type="Proteomes" id="UP000314294"/>
    </source>
</evidence>
<protein>
    <submittedName>
        <fullName evidence="1">Uncharacterized protein</fullName>
    </submittedName>
</protein>
<keyword evidence="2" id="KW-1185">Reference proteome</keyword>
<dbReference type="EMBL" id="SRLO01000011">
    <property type="protein sequence ID" value="TNN87416.1"/>
    <property type="molecule type" value="Genomic_DNA"/>
</dbReference>
<organism evidence="1 2">
    <name type="scientific">Liparis tanakae</name>
    <name type="common">Tanaka's snailfish</name>
    <dbReference type="NCBI Taxonomy" id="230148"/>
    <lineage>
        <taxon>Eukaryota</taxon>
        <taxon>Metazoa</taxon>
        <taxon>Chordata</taxon>
        <taxon>Craniata</taxon>
        <taxon>Vertebrata</taxon>
        <taxon>Euteleostomi</taxon>
        <taxon>Actinopterygii</taxon>
        <taxon>Neopterygii</taxon>
        <taxon>Teleostei</taxon>
        <taxon>Neoteleostei</taxon>
        <taxon>Acanthomorphata</taxon>
        <taxon>Eupercaria</taxon>
        <taxon>Perciformes</taxon>
        <taxon>Cottioidei</taxon>
        <taxon>Cottales</taxon>
        <taxon>Liparidae</taxon>
        <taxon>Liparis</taxon>
    </lineage>
</organism>
<sequence>MVLQEYKWMSVSTPRAPLHRSCRLRSQSALSGVPLVVARQADGIFVSLQHQLCLGVLARHSLAVEDFLGFEHHLKQQLACVYPQCCHELHTAVIAERAKQQNDILNPTNGQLQEINTETVRDKKLITAHMYPLLTEAVEVVAVWPAGDSEKHGWATARARAQRRSGQMGQQMGKEAKPRLICSIENPEATPRDGRKREGDTGKYKAEEGFGLRIPRSAQSGNPTPRDSGPAVWIHKEAPSNGFLMGSRLKTDGLTEGMGTTVCTAGRFLLVAPLTKPEDEEGAGAASVAPAEAEAKMLGVPPAVSPEELLLLPLPTGKLPGEVFFTGTITLLQETHR</sequence>
<proteinExistence type="predicted"/>
<comment type="caution">
    <text evidence="1">The sequence shown here is derived from an EMBL/GenBank/DDBJ whole genome shotgun (WGS) entry which is preliminary data.</text>
</comment>